<dbReference type="Proteomes" id="UP001311799">
    <property type="component" value="Unassembled WGS sequence"/>
</dbReference>
<comment type="caution">
    <text evidence="1">The sequence shown here is derived from an EMBL/GenBank/DDBJ whole genome shotgun (WGS) entry which is preliminary data.</text>
</comment>
<protein>
    <submittedName>
        <fullName evidence="1">Uncharacterized protein</fullName>
    </submittedName>
</protein>
<keyword evidence="2" id="KW-1185">Reference proteome</keyword>
<evidence type="ECO:0000313" key="1">
    <source>
        <dbReference type="EMBL" id="KAK6590749.1"/>
    </source>
</evidence>
<sequence>MDEKILSSLPVEVLRGVETRISKSVVNLQCLINELKDENIRLSCQNYTVEKQIKSRKYTANSISNYVMEKFGIGVICQDGIDRTQKKEPNGVAHNSTGANKEAPITRINETNDTELKSKHKEFISDTGELVSEVEFNSGDKAESSEEGSDVTGKRARELIPPIYHGSGMRFKLIILLDAEKYVEIRFCKFSNESERDDFVGKVIGSIGLKSVYFDCIRNLVIEIEEKGSYDPFEVDIADLDPWYKEVHH</sequence>
<name>A0AAV9Y306_9CRYT</name>
<dbReference type="AlphaFoldDB" id="A0AAV9Y306"/>
<dbReference type="EMBL" id="JAWDEY010000004">
    <property type="protein sequence ID" value="KAK6590749.1"/>
    <property type="molecule type" value="Genomic_DNA"/>
</dbReference>
<gene>
    <name evidence="1" type="ORF">RS030_132069</name>
</gene>
<evidence type="ECO:0000313" key="2">
    <source>
        <dbReference type="Proteomes" id="UP001311799"/>
    </source>
</evidence>
<accession>A0AAV9Y306</accession>
<proteinExistence type="predicted"/>
<reference evidence="1 2" key="1">
    <citation type="submission" date="2023-10" db="EMBL/GenBank/DDBJ databases">
        <title>Comparative genomics analysis reveals potential genetic determinants of host preference in Cryptosporidium xiaoi.</title>
        <authorList>
            <person name="Xiao L."/>
            <person name="Li J."/>
        </authorList>
    </citation>
    <scope>NUCLEOTIDE SEQUENCE [LARGE SCALE GENOMIC DNA]</scope>
    <source>
        <strain evidence="1 2">52996</strain>
    </source>
</reference>
<organism evidence="1 2">
    <name type="scientific">Cryptosporidium xiaoi</name>
    <dbReference type="NCBI Taxonomy" id="659607"/>
    <lineage>
        <taxon>Eukaryota</taxon>
        <taxon>Sar</taxon>
        <taxon>Alveolata</taxon>
        <taxon>Apicomplexa</taxon>
        <taxon>Conoidasida</taxon>
        <taxon>Coccidia</taxon>
        <taxon>Eucoccidiorida</taxon>
        <taxon>Eimeriorina</taxon>
        <taxon>Cryptosporidiidae</taxon>
        <taxon>Cryptosporidium</taxon>
    </lineage>
</organism>